<name>A0A1K0JQK5_CUPNE</name>
<proteinExistence type="predicted"/>
<reference evidence="1" key="1">
    <citation type="submission" date="2016-09" db="EMBL/GenBank/DDBJ databases">
        <authorList>
            <person name="Capua I."/>
            <person name="De Benedictis P."/>
            <person name="Joannis T."/>
            <person name="Lombin L.H."/>
            <person name="Cattoli G."/>
        </authorList>
    </citation>
    <scope>NUCLEOTIDE SEQUENCE</scope>
    <source>
        <strain evidence="1">B9</strain>
    </source>
</reference>
<protein>
    <submittedName>
        <fullName evidence="1">Uncharacterized protein</fullName>
    </submittedName>
</protein>
<organism evidence="1">
    <name type="scientific">Cupriavidus necator</name>
    <name type="common">Alcaligenes eutrophus</name>
    <name type="synonym">Ralstonia eutropha</name>
    <dbReference type="NCBI Taxonomy" id="106590"/>
    <lineage>
        <taxon>Bacteria</taxon>
        <taxon>Pseudomonadati</taxon>
        <taxon>Pseudomonadota</taxon>
        <taxon>Betaproteobacteria</taxon>
        <taxon>Burkholderiales</taxon>
        <taxon>Burkholderiaceae</taxon>
        <taxon>Cupriavidus</taxon>
    </lineage>
</organism>
<evidence type="ECO:0000313" key="1">
    <source>
        <dbReference type="EMBL" id="SCU78001.1"/>
    </source>
</evidence>
<dbReference type="AlphaFoldDB" id="A0A1K0JQK5"/>
<gene>
    <name evidence="1" type="ORF">CNECB9_3760107</name>
</gene>
<dbReference type="EMBL" id="FMSH01000308">
    <property type="protein sequence ID" value="SCU78001.1"/>
    <property type="molecule type" value="Genomic_DNA"/>
</dbReference>
<accession>A0A1K0JQK5</accession>
<sequence length="65" mass="7044">MGTAWKPKHPACRSYPLEAINLHTARCVPPGVGGADVRVGRLNDCSDADAIAEGLIHVAEFRRLY</sequence>